<dbReference type="KEGG" id="vcm:VCM66_2248"/>
<evidence type="ECO:0000313" key="1">
    <source>
        <dbReference type="EMBL" id="ACP06549.1"/>
    </source>
</evidence>
<dbReference type="Proteomes" id="UP000001217">
    <property type="component" value="Chromosome I"/>
</dbReference>
<gene>
    <name evidence="1" type="ordered locus">VCM66_2248</name>
</gene>
<protein>
    <submittedName>
        <fullName evidence="1">Uncharacterized protein</fullName>
    </submittedName>
</protein>
<name>C3LQ97_VIBCM</name>
<dbReference type="AlphaFoldDB" id="C3LQ97"/>
<organism evidence="1 2">
    <name type="scientific">Vibrio cholerae serotype O1 (strain M66-2)</name>
    <dbReference type="NCBI Taxonomy" id="579112"/>
    <lineage>
        <taxon>Bacteria</taxon>
        <taxon>Pseudomonadati</taxon>
        <taxon>Pseudomonadota</taxon>
        <taxon>Gammaproteobacteria</taxon>
        <taxon>Vibrionales</taxon>
        <taxon>Vibrionaceae</taxon>
        <taxon>Vibrio</taxon>
    </lineage>
</organism>
<dbReference type="EMBL" id="CP001233">
    <property type="protein sequence ID" value="ACP06549.1"/>
    <property type="molecule type" value="Genomic_DNA"/>
</dbReference>
<sequence length="36" mass="4274">MSPMGEPKRPTATRLISESRDMTQRAFWWSQLDFSE</sequence>
<evidence type="ECO:0000313" key="2">
    <source>
        <dbReference type="Proteomes" id="UP000001217"/>
    </source>
</evidence>
<reference evidence="1 2" key="1">
    <citation type="journal article" date="2008" name="PLoS ONE">
        <title>A recalibrated molecular clock and independent origins for the cholera pandemic clones.</title>
        <authorList>
            <person name="Feng L."/>
            <person name="Reeves P.R."/>
            <person name="Lan R."/>
            <person name="Ren Y."/>
            <person name="Gao C."/>
            <person name="Zhou Z."/>
            <person name="Ren Y."/>
            <person name="Cheng J."/>
            <person name="Wang W."/>
            <person name="Wang J."/>
            <person name="Qian W."/>
            <person name="Li D."/>
            <person name="Wang L."/>
        </authorList>
    </citation>
    <scope>NUCLEOTIDE SEQUENCE [LARGE SCALE GENOMIC DNA]</scope>
    <source>
        <strain evidence="1 2">M66-2</strain>
    </source>
</reference>
<accession>C3LQ97</accession>
<dbReference type="HOGENOM" id="CLU_3359123_0_0_6"/>
<proteinExistence type="predicted"/>